<dbReference type="GO" id="GO:0006606">
    <property type="term" value="P:protein import into nucleus"/>
    <property type="evidence" value="ECO:0007669"/>
    <property type="project" value="TreeGrafter"/>
</dbReference>
<dbReference type="WBParaSite" id="nRc.2.0.1.t23428-RA">
    <property type="protein sequence ID" value="nRc.2.0.1.t23428-RA"/>
    <property type="gene ID" value="nRc.2.0.1.g23428"/>
</dbReference>
<feature type="compositionally biased region" description="Basic and acidic residues" evidence="2">
    <location>
        <begin position="855"/>
        <end position="868"/>
    </location>
</feature>
<dbReference type="InterPro" id="IPR016024">
    <property type="entry name" value="ARM-type_fold"/>
</dbReference>
<dbReference type="PANTHER" id="PTHR12363:SF42">
    <property type="entry name" value="TRANSPORTIN-3"/>
    <property type="match status" value="1"/>
</dbReference>
<dbReference type="Pfam" id="PF15295">
    <property type="entry name" value="CCDC50_N"/>
    <property type="match status" value="1"/>
</dbReference>
<feature type="compositionally biased region" description="Low complexity" evidence="2">
    <location>
        <begin position="802"/>
        <end position="825"/>
    </location>
</feature>
<dbReference type="InterPro" id="IPR058537">
    <property type="entry name" value="TPR_TNPO3_IPO13_4th"/>
</dbReference>
<feature type="compositionally biased region" description="Low complexity" evidence="2">
    <location>
        <begin position="926"/>
        <end position="942"/>
    </location>
</feature>
<dbReference type="SUPFAM" id="SSF48371">
    <property type="entry name" value="ARM repeat"/>
    <property type="match status" value="1"/>
</dbReference>
<evidence type="ECO:0000313" key="4">
    <source>
        <dbReference type="Proteomes" id="UP000887565"/>
    </source>
</evidence>
<keyword evidence="1" id="KW-0175">Coiled coil</keyword>
<sequence length="951" mass="106029">MAEITFNVWYRLSELIYRKDSLQTNQTFIPYIQRLLQALYRHCRFDADFIGIPTENDDLCEFRRKVSEVIKDVVFIIGSSSLFKEMYSVLQNKNPPPSWEEAEAALFVMSVVAKNVMPDDEEMINDLLDSLSTLPDDSHIAILYTSINLIGQLADWFSYSALALEKTVHFLVKCLKNSRLAIIAAYSLETVCTSSTRDNMANYAADFIQLCLHLDVYPALPNDAVLALLRSTSSLIITASGEIMTEKLKELCLKQSSPLLQILNDVSAANIITDKENKQIKDPVIWLSRLSAIFRNLGQNNGSNGKPPICSSIVTELLPVILKTCEKYESNVRVVEHCCKTLRFMIRCMGIKILPLLSSIVEKMYAIYERHPHSCFLYLGSVMVDEYGHIEDFVPGLTEMLKAFVGAAFKFLEQPSAMQRCPDTVDDLFRFCLRFVQKAPAAFFTCEICQPLFQCALAAVSVDHRDASQSVHKFLTESIEFAQNCKQKNLTTDFAQNCVRVVLDNGESLVNNLLYASIYCLSAPIIRGVADVLLSLSKFDLSVFSSWLSKGLKNLPQKGTLTASAAQINEFHQTLIQMEKNRTSNEVGRASESENDNTDVCTGTSFIGKFMRKSESVNSHFDQNRTERRTMQADTRLTKEEQKLEDQFAAEYYEQLRLDREKEDELLAKKLQDELNLEEEARRRQLEESDEAVARRMQEMERSSPSVVPIPDIKFEFPLDIPDYLTQIVQDAHDRAETLNLPPNVTSNQLDIIFDILKSANPRLAQEVKDYQIALSFAQKDVPESEFPPLRPSDSTLSAKRTSSVASISPTASSSPFASVNSSTAGSVANKPNSIQNDLINFDDFDAPAPTISSPKEKGGWLQQDRRQPAVTLAGVGRGAPSRLPDLAVSDQSSSGRPGPSYQSNVSQFASRSSSSTVGRSIGADSSGNNRGPPPSSAAAAPYIVPENETK</sequence>
<evidence type="ECO:0000313" key="5">
    <source>
        <dbReference type="WBParaSite" id="nRc.2.0.1.t23428-RA"/>
    </source>
</evidence>
<dbReference type="Proteomes" id="UP000887565">
    <property type="component" value="Unplaced"/>
</dbReference>
<dbReference type="CDD" id="cd22249">
    <property type="entry name" value="UDM1_RNF168_RNF169-like"/>
    <property type="match status" value="1"/>
</dbReference>
<proteinExistence type="predicted"/>
<feature type="compositionally biased region" description="Polar residues" evidence="2">
    <location>
        <begin position="826"/>
        <end position="839"/>
    </location>
</feature>
<dbReference type="AlphaFoldDB" id="A0A915JAB6"/>
<evidence type="ECO:0000256" key="1">
    <source>
        <dbReference type="SAM" id="Coils"/>
    </source>
</evidence>
<dbReference type="InterPro" id="IPR051345">
    <property type="entry name" value="Importin_beta-like_NTR"/>
</dbReference>
<feature type="domain" description="Coiled-coil" evidence="3">
    <location>
        <begin position="615"/>
        <end position="703"/>
    </location>
</feature>
<dbReference type="InterPro" id="IPR029311">
    <property type="entry name" value="CCDC50_N"/>
</dbReference>
<dbReference type="PANTHER" id="PTHR12363">
    <property type="entry name" value="TRANSPORTIN 3 AND IMPORTIN 13"/>
    <property type="match status" value="1"/>
</dbReference>
<reference evidence="5" key="1">
    <citation type="submission" date="2022-11" db="UniProtKB">
        <authorList>
            <consortium name="WormBaseParasite"/>
        </authorList>
    </citation>
    <scope>IDENTIFICATION</scope>
</reference>
<dbReference type="Pfam" id="PF24138">
    <property type="entry name" value="TPR_TNPO3_IPO13_2nd"/>
    <property type="match status" value="1"/>
</dbReference>
<dbReference type="InterPro" id="IPR057941">
    <property type="entry name" value="TPR_TNPO3_IPO13_2nd"/>
</dbReference>
<dbReference type="GO" id="GO:0005737">
    <property type="term" value="C:cytoplasm"/>
    <property type="evidence" value="ECO:0007669"/>
    <property type="project" value="TreeGrafter"/>
</dbReference>
<feature type="compositionally biased region" description="Polar residues" evidence="2">
    <location>
        <begin position="890"/>
        <end position="910"/>
    </location>
</feature>
<feature type="compositionally biased region" description="Basic and acidic residues" evidence="2">
    <location>
        <begin position="622"/>
        <end position="637"/>
    </location>
</feature>
<keyword evidence="4" id="KW-1185">Reference proteome</keyword>
<feature type="region of interest" description="Disordered" evidence="2">
    <location>
        <begin position="617"/>
        <end position="637"/>
    </location>
</feature>
<name>A0A915JAB6_ROMCU</name>
<organism evidence="4 5">
    <name type="scientific">Romanomermis culicivorax</name>
    <name type="common">Nematode worm</name>
    <dbReference type="NCBI Taxonomy" id="13658"/>
    <lineage>
        <taxon>Eukaryota</taxon>
        <taxon>Metazoa</taxon>
        <taxon>Ecdysozoa</taxon>
        <taxon>Nematoda</taxon>
        <taxon>Enoplea</taxon>
        <taxon>Dorylaimia</taxon>
        <taxon>Mermithida</taxon>
        <taxon>Mermithoidea</taxon>
        <taxon>Mermithidae</taxon>
        <taxon>Romanomermis</taxon>
    </lineage>
</organism>
<accession>A0A915JAB6</accession>
<dbReference type="Pfam" id="PF24139">
    <property type="entry name" value="TPR_TNPO3_IPO13_4th"/>
    <property type="match status" value="1"/>
</dbReference>
<dbReference type="Pfam" id="PF24140">
    <property type="entry name" value="TPR_TNPO3_IPO13_3rd"/>
    <property type="match status" value="1"/>
</dbReference>
<dbReference type="Gene3D" id="1.25.10.10">
    <property type="entry name" value="Leucine-rich Repeat Variant"/>
    <property type="match status" value="1"/>
</dbReference>
<feature type="region of interest" description="Disordered" evidence="2">
    <location>
        <begin position="782"/>
        <end position="951"/>
    </location>
</feature>
<evidence type="ECO:0000259" key="3">
    <source>
        <dbReference type="Pfam" id="PF15295"/>
    </source>
</evidence>
<feature type="coiled-coil region" evidence="1">
    <location>
        <begin position="668"/>
        <end position="703"/>
    </location>
</feature>
<dbReference type="InterPro" id="IPR057942">
    <property type="entry name" value="TPR_TNPO3_IPO13_3rd"/>
</dbReference>
<protein>
    <submittedName>
        <fullName evidence="5">Coiled-coil domain-containing protein</fullName>
    </submittedName>
</protein>
<evidence type="ECO:0000256" key="2">
    <source>
        <dbReference type="SAM" id="MobiDB-lite"/>
    </source>
</evidence>
<dbReference type="InterPro" id="IPR011989">
    <property type="entry name" value="ARM-like"/>
</dbReference>